<evidence type="ECO:0000313" key="8">
    <source>
        <dbReference type="Proteomes" id="UP000298493"/>
    </source>
</evidence>
<keyword evidence="4 5" id="KW-0349">Heme</keyword>
<dbReference type="GO" id="GO:0005506">
    <property type="term" value="F:iron ion binding"/>
    <property type="evidence" value="ECO:0007669"/>
    <property type="project" value="InterPro"/>
</dbReference>
<keyword evidence="5" id="KW-0560">Oxidoreductase</keyword>
<dbReference type="GO" id="GO:0004497">
    <property type="term" value="F:monooxygenase activity"/>
    <property type="evidence" value="ECO:0007669"/>
    <property type="project" value="UniProtKB-KW"/>
</dbReference>
<evidence type="ECO:0000256" key="4">
    <source>
        <dbReference type="PIRSR" id="PIRSR602401-1"/>
    </source>
</evidence>
<name>A0A4Z1P382_9PEZI</name>
<dbReference type="GO" id="GO:0020037">
    <property type="term" value="F:heme binding"/>
    <property type="evidence" value="ECO:0007669"/>
    <property type="project" value="InterPro"/>
</dbReference>
<comment type="similarity">
    <text evidence="5">Belongs to the cytochrome P450 family.</text>
</comment>
<dbReference type="PANTHER" id="PTHR24305:SF188">
    <property type="entry name" value="P450, PUTATIVE (EUROFUNG)-RELATED"/>
    <property type="match status" value="1"/>
</dbReference>
<dbReference type="GO" id="GO:0016705">
    <property type="term" value="F:oxidoreductase activity, acting on paired donors, with incorporation or reduction of molecular oxygen"/>
    <property type="evidence" value="ECO:0007669"/>
    <property type="project" value="InterPro"/>
</dbReference>
<comment type="caution">
    <text evidence="7">The sequence shown here is derived from an EMBL/GenBank/DDBJ whole genome shotgun (WGS) entry which is preliminary data.</text>
</comment>
<dbReference type="InterPro" id="IPR002401">
    <property type="entry name" value="Cyt_P450_E_grp-I"/>
</dbReference>
<dbReference type="InterPro" id="IPR017972">
    <property type="entry name" value="Cyt_P450_CS"/>
</dbReference>
<evidence type="ECO:0000256" key="3">
    <source>
        <dbReference type="ARBA" id="ARBA00023004"/>
    </source>
</evidence>
<dbReference type="InterPro" id="IPR036396">
    <property type="entry name" value="Cyt_P450_sf"/>
</dbReference>
<evidence type="ECO:0000256" key="6">
    <source>
        <dbReference type="SAM" id="MobiDB-lite"/>
    </source>
</evidence>
<dbReference type="InterPro" id="IPR050121">
    <property type="entry name" value="Cytochrome_P450_monoxygenase"/>
</dbReference>
<dbReference type="Gene3D" id="1.10.630.10">
    <property type="entry name" value="Cytochrome P450"/>
    <property type="match status" value="1"/>
</dbReference>
<feature type="binding site" description="axial binding residue" evidence="4">
    <location>
        <position position="461"/>
    </location>
    <ligand>
        <name>heme</name>
        <dbReference type="ChEBI" id="CHEBI:30413"/>
    </ligand>
    <ligandPart>
        <name>Fe</name>
        <dbReference type="ChEBI" id="CHEBI:18248"/>
    </ligandPart>
</feature>
<reference evidence="7 8" key="1">
    <citation type="submission" date="2019-04" db="EMBL/GenBank/DDBJ databases">
        <title>High contiguity whole genome sequence and gene annotation resource for two Venturia nashicola isolates.</title>
        <authorList>
            <person name="Prokchorchik M."/>
            <person name="Won K."/>
            <person name="Lee Y."/>
            <person name="Choi E.D."/>
            <person name="Segonzac C."/>
            <person name="Sohn K.H."/>
        </authorList>
    </citation>
    <scope>NUCLEOTIDE SEQUENCE [LARGE SCALE GENOMIC DNA]</scope>
    <source>
        <strain evidence="7 8">PRI2</strain>
    </source>
</reference>
<evidence type="ECO:0008006" key="9">
    <source>
        <dbReference type="Google" id="ProtNLM"/>
    </source>
</evidence>
<evidence type="ECO:0000313" key="7">
    <source>
        <dbReference type="EMBL" id="TID21823.1"/>
    </source>
</evidence>
<keyword evidence="3 4" id="KW-0408">Iron</keyword>
<gene>
    <name evidence="7" type="ORF">E6O75_ATG05218</name>
</gene>
<dbReference type="PANTHER" id="PTHR24305">
    <property type="entry name" value="CYTOCHROME P450"/>
    <property type="match status" value="1"/>
</dbReference>
<dbReference type="PRINTS" id="PR00385">
    <property type="entry name" value="P450"/>
</dbReference>
<dbReference type="STRING" id="86259.A0A4Z1P382"/>
<dbReference type="SUPFAM" id="SSF48264">
    <property type="entry name" value="Cytochrome P450"/>
    <property type="match status" value="1"/>
</dbReference>
<feature type="region of interest" description="Disordered" evidence="6">
    <location>
        <begin position="255"/>
        <end position="282"/>
    </location>
</feature>
<evidence type="ECO:0000256" key="5">
    <source>
        <dbReference type="RuleBase" id="RU000461"/>
    </source>
</evidence>
<dbReference type="EMBL" id="SNSC02000009">
    <property type="protein sequence ID" value="TID21823.1"/>
    <property type="molecule type" value="Genomic_DNA"/>
</dbReference>
<organism evidence="7 8">
    <name type="scientific">Venturia nashicola</name>
    <dbReference type="NCBI Taxonomy" id="86259"/>
    <lineage>
        <taxon>Eukaryota</taxon>
        <taxon>Fungi</taxon>
        <taxon>Dikarya</taxon>
        <taxon>Ascomycota</taxon>
        <taxon>Pezizomycotina</taxon>
        <taxon>Dothideomycetes</taxon>
        <taxon>Pleosporomycetidae</taxon>
        <taxon>Venturiales</taxon>
        <taxon>Venturiaceae</taxon>
        <taxon>Venturia</taxon>
    </lineage>
</organism>
<evidence type="ECO:0000256" key="2">
    <source>
        <dbReference type="ARBA" id="ARBA00022723"/>
    </source>
</evidence>
<accession>A0A4Z1P382</accession>
<protein>
    <recommendedName>
        <fullName evidence="9">Cytochrome P450</fullName>
    </recommendedName>
</protein>
<feature type="compositionally biased region" description="Basic and acidic residues" evidence="6">
    <location>
        <begin position="255"/>
        <end position="268"/>
    </location>
</feature>
<comment type="cofactor">
    <cofactor evidence="1 4">
        <name>heme</name>
        <dbReference type="ChEBI" id="CHEBI:30413"/>
    </cofactor>
</comment>
<dbReference type="CDD" id="cd11060">
    <property type="entry name" value="CYP57A1-like"/>
    <property type="match status" value="1"/>
</dbReference>
<keyword evidence="5" id="KW-0503">Monooxygenase</keyword>
<dbReference type="InterPro" id="IPR001128">
    <property type="entry name" value="Cyt_P450"/>
</dbReference>
<dbReference type="PRINTS" id="PR00463">
    <property type="entry name" value="EP450I"/>
</dbReference>
<dbReference type="Proteomes" id="UP000298493">
    <property type="component" value="Unassembled WGS sequence"/>
</dbReference>
<keyword evidence="8" id="KW-1185">Reference proteome</keyword>
<keyword evidence="2 4" id="KW-0479">Metal-binding</keyword>
<dbReference type="FunFam" id="1.10.630.10:FF:000050">
    <property type="entry name" value="Cytochrome P450 monooxygenase"/>
    <property type="match status" value="1"/>
</dbReference>
<dbReference type="Pfam" id="PF00067">
    <property type="entry name" value="p450"/>
    <property type="match status" value="1"/>
</dbReference>
<sequence length="512" mass="58959">MDLLLLICVAIGIIITRALVSFHRSITSPLKDIPGPWQARFSKLWFFDNVRKGNFEEVNIRLHRKHGNMVRVAPDHYSIDDPKAIKQIYGIGSKFPKSEWYEAWKHPSPERWALFSDRNMARHAETRKRFQNLYSMTSLVSYETFVDDCADVFSQRLTEIAQSGKSINMGHWFQCYAFDVIACLTYSRRFGFLDLGEDIDGTIAALNRTMRYSTLVGIYASLHPILFYLTSKLPNSGAQGRLYLMDFVQKQIDARKSERKSGDMERTRASARQQDAESESEVPEDFLDKIMNAHEQDREKVTQYHIFMMGLSNIIAGSDTTAVSLSAILYHLLHNPGTMQKLRDEMMMAEKEGKCGMPEVRFRESQELPYLQAVIKEALRMHPATGLPLWRVVPAPGVEIAGRFFPAGTNIGVNTWVAHNNPAIFPQPEHFRPERWLESDEARLKKMEAYWMPFGLGSRTCLGRHISLLEIGKVIPRLVRGFDFELVEGKKWETMNHWFVKPTNFEVRVKVV</sequence>
<dbReference type="PROSITE" id="PS00086">
    <property type="entry name" value="CYTOCHROME_P450"/>
    <property type="match status" value="1"/>
</dbReference>
<evidence type="ECO:0000256" key="1">
    <source>
        <dbReference type="ARBA" id="ARBA00001971"/>
    </source>
</evidence>
<dbReference type="AlphaFoldDB" id="A0A4Z1P382"/>
<proteinExistence type="inferred from homology"/>